<dbReference type="EMBL" id="MLAU01016637">
    <property type="protein sequence ID" value="OIW20927.1"/>
    <property type="molecule type" value="Genomic_DNA"/>
</dbReference>
<dbReference type="AlphaFoldDB" id="A0A394DLE7"/>
<protein>
    <submittedName>
        <fullName evidence="1">Uncharacterized protein</fullName>
    </submittedName>
</protein>
<reference evidence="1 2" key="1">
    <citation type="journal article" date="2017" name="Plant Biotechnol. J.">
        <title>A comprehensive draft genome sequence for lupin (Lupinus angustifolius), an emerging health food: insights into plant-microbe interactions and legume evolution.</title>
        <authorList>
            <person name="Hane J.K."/>
            <person name="Ming Y."/>
            <person name="Kamphuis L.G."/>
            <person name="Nelson M.N."/>
            <person name="Garg G."/>
            <person name="Atkins C.A."/>
            <person name="Bayer P.E."/>
            <person name="Bravo A."/>
            <person name="Bringans S."/>
            <person name="Cannon S."/>
            <person name="Edwards D."/>
            <person name="Foley R."/>
            <person name="Gao L.L."/>
            <person name="Harrison M.J."/>
            <person name="Huang W."/>
            <person name="Hurgobin B."/>
            <person name="Li S."/>
            <person name="Liu C.W."/>
            <person name="McGrath A."/>
            <person name="Morahan G."/>
            <person name="Murray J."/>
            <person name="Weller J."/>
            <person name="Jian J."/>
            <person name="Singh K.B."/>
        </authorList>
    </citation>
    <scope>NUCLEOTIDE SEQUENCE [LARGE SCALE GENOMIC DNA]</scope>
    <source>
        <strain evidence="2">cv. Tanjil</strain>
        <tissue evidence="1">Whole plant</tissue>
    </source>
</reference>
<organism evidence="1 2">
    <name type="scientific">Lupinus angustifolius</name>
    <name type="common">Narrow-leaved blue lupine</name>
    <dbReference type="NCBI Taxonomy" id="3871"/>
    <lineage>
        <taxon>Eukaryota</taxon>
        <taxon>Viridiplantae</taxon>
        <taxon>Streptophyta</taxon>
        <taxon>Embryophyta</taxon>
        <taxon>Tracheophyta</taxon>
        <taxon>Spermatophyta</taxon>
        <taxon>Magnoliopsida</taxon>
        <taxon>eudicotyledons</taxon>
        <taxon>Gunneridae</taxon>
        <taxon>Pentapetalae</taxon>
        <taxon>rosids</taxon>
        <taxon>fabids</taxon>
        <taxon>Fabales</taxon>
        <taxon>Fabaceae</taxon>
        <taxon>Papilionoideae</taxon>
        <taxon>50 kb inversion clade</taxon>
        <taxon>genistoids sensu lato</taxon>
        <taxon>core genistoids</taxon>
        <taxon>Genisteae</taxon>
        <taxon>Lupinus</taxon>
    </lineage>
</organism>
<dbReference type="Proteomes" id="UP000188354">
    <property type="component" value="Unassembled WGS sequence"/>
</dbReference>
<evidence type="ECO:0000313" key="2">
    <source>
        <dbReference type="Proteomes" id="UP000188354"/>
    </source>
</evidence>
<dbReference type="Gramene" id="OIW20927">
    <property type="protein sequence ID" value="OIW20927"/>
    <property type="gene ID" value="TanjilG_25734"/>
</dbReference>
<gene>
    <name evidence="1" type="ORF">TanjilG_25734</name>
</gene>
<evidence type="ECO:0000313" key="1">
    <source>
        <dbReference type="EMBL" id="OIW20927.1"/>
    </source>
</evidence>
<name>A0A394DLE7_LUPAN</name>
<accession>A0A394DLE7</accession>
<comment type="caution">
    <text evidence="1">The sequence shown here is derived from an EMBL/GenBank/DDBJ whole genome shotgun (WGS) entry which is preliminary data.</text>
</comment>
<proteinExistence type="predicted"/>
<keyword evidence="2" id="KW-1185">Reference proteome</keyword>
<sequence length="158" mass="17299">MAFLTTEDTTLMNKNMMDNHLGWTSIFGTSSGGNTVGSFEASINQPEPDSPEPFPLTLIIQMEGSIIAALAVVEERIEDALVHDGFNVKATILVKGHQEVNLGSKGQGFSSKEMSELHQASWLETKLNKTGKESWVADPRGTNESFKGIGLKQIIRYE</sequence>